<name>A0A9D2NR08_9FIRM</name>
<feature type="transmembrane region" description="Helical" evidence="2">
    <location>
        <begin position="265"/>
        <end position="283"/>
    </location>
</feature>
<evidence type="ECO:0000256" key="1">
    <source>
        <dbReference type="ARBA" id="ARBA00007362"/>
    </source>
</evidence>
<dbReference type="InterPro" id="IPR000620">
    <property type="entry name" value="EamA_dom"/>
</dbReference>
<feature type="transmembrane region" description="Helical" evidence="2">
    <location>
        <begin position="66"/>
        <end position="85"/>
    </location>
</feature>
<feature type="transmembrane region" description="Helical" evidence="2">
    <location>
        <begin position="91"/>
        <end position="115"/>
    </location>
</feature>
<dbReference type="GO" id="GO:0016020">
    <property type="term" value="C:membrane"/>
    <property type="evidence" value="ECO:0007669"/>
    <property type="project" value="InterPro"/>
</dbReference>
<organism evidence="4 5">
    <name type="scientific">Candidatus Merdibacter merdavium</name>
    <dbReference type="NCBI Taxonomy" id="2838692"/>
    <lineage>
        <taxon>Bacteria</taxon>
        <taxon>Bacillati</taxon>
        <taxon>Bacillota</taxon>
        <taxon>Erysipelotrichia</taxon>
        <taxon>Erysipelotrichales</taxon>
        <taxon>Erysipelotrichaceae</taxon>
        <taxon>Merdibacter</taxon>
    </lineage>
</organism>
<dbReference type="InterPro" id="IPR037185">
    <property type="entry name" value="EmrE-like"/>
</dbReference>
<proteinExistence type="inferred from homology"/>
<keyword evidence="2" id="KW-0812">Transmembrane</keyword>
<evidence type="ECO:0000313" key="4">
    <source>
        <dbReference type="EMBL" id="HJC36364.1"/>
    </source>
</evidence>
<dbReference type="PANTHER" id="PTHR22911">
    <property type="entry name" value="ACYL-MALONYL CONDENSING ENZYME-RELATED"/>
    <property type="match status" value="1"/>
</dbReference>
<protein>
    <submittedName>
        <fullName evidence="4">DMT family transporter</fullName>
    </submittedName>
</protein>
<dbReference type="EMBL" id="DWWM01000027">
    <property type="protein sequence ID" value="HJC36364.1"/>
    <property type="molecule type" value="Genomic_DNA"/>
</dbReference>
<evidence type="ECO:0000313" key="5">
    <source>
        <dbReference type="Proteomes" id="UP000823896"/>
    </source>
</evidence>
<dbReference type="AlphaFoldDB" id="A0A9D2NR08"/>
<dbReference type="PANTHER" id="PTHR22911:SF137">
    <property type="entry name" value="SOLUTE CARRIER FAMILY 35 MEMBER G2-RELATED"/>
    <property type="match status" value="1"/>
</dbReference>
<feature type="transmembrane region" description="Helical" evidence="2">
    <location>
        <begin position="240"/>
        <end position="259"/>
    </location>
</feature>
<evidence type="ECO:0000256" key="2">
    <source>
        <dbReference type="SAM" id="Phobius"/>
    </source>
</evidence>
<reference evidence="4" key="1">
    <citation type="journal article" date="2021" name="PeerJ">
        <title>Extensive microbial diversity within the chicken gut microbiome revealed by metagenomics and culture.</title>
        <authorList>
            <person name="Gilroy R."/>
            <person name="Ravi A."/>
            <person name="Getino M."/>
            <person name="Pursley I."/>
            <person name="Horton D.L."/>
            <person name="Alikhan N.F."/>
            <person name="Baker D."/>
            <person name="Gharbi K."/>
            <person name="Hall N."/>
            <person name="Watson M."/>
            <person name="Adriaenssens E.M."/>
            <person name="Foster-Nyarko E."/>
            <person name="Jarju S."/>
            <person name="Secka A."/>
            <person name="Antonio M."/>
            <person name="Oren A."/>
            <person name="Chaudhuri R.R."/>
            <person name="La Ragione R."/>
            <person name="Hildebrand F."/>
            <person name="Pallen M.J."/>
        </authorList>
    </citation>
    <scope>NUCLEOTIDE SEQUENCE</scope>
    <source>
        <strain evidence="4">CHK187-11901</strain>
    </source>
</reference>
<accession>A0A9D2NR08</accession>
<comment type="similarity">
    <text evidence="1">Belongs to the EamA transporter family.</text>
</comment>
<feature type="transmembrane region" description="Helical" evidence="2">
    <location>
        <begin position="176"/>
        <end position="197"/>
    </location>
</feature>
<keyword evidence="2" id="KW-1133">Transmembrane helix</keyword>
<feature type="transmembrane region" description="Helical" evidence="2">
    <location>
        <begin position="209"/>
        <end position="228"/>
    </location>
</feature>
<evidence type="ECO:0000259" key="3">
    <source>
        <dbReference type="Pfam" id="PF00892"/>
    </source>
</evidence>
<comment type="caution">
    <text evidence="4">The sequence shown here is derived from an EMBL/GenBank/DDBJ whole genome shotgun (WGS) entry which is preliminary data.</text>
</comment>
<gene>
    <name evidence="4" type="ORF">H9702_04455</name>
</gene>
<dbReference type="SUPFAM" id="SSF103481">
    <property type="entry name" value="Multidrug resistance efflux transporter EmrE"/>
    <property type="match status" value="2"/>
</dbReference>
<keyword evidence="2" id="KW-0472">Membrane</keyword>
<dbReference type="Pfam" id="PF00892">
    <property type="entry name" value="EamA"/>
    <property type="match status" value="2"/>
</dbReference>
<sequence>MRAKGAMFTVLSAILSGVTPAFAKLIYAEGVNTVTLVFFRNLFAIVPLLLICLWQRCSFRMNGRQAVQLLLSGVFGQTLTLLMLYASYQYIPIATATTLHFMYPIFITLICALVFRERMTWFRLAALGAATLGVGCFVDIDGGSDMGGMSLALLSALTFAYYMVSVEKSGLNRLHPFVITFYFAIVISVAIFLYGTARGELQLSFVPQTYGKMLLFSLFTSVAALGLLQLGIRLLGAADAAILCMFEPLTSFIAGVLLLNEELSLLKAAGSVLILGAVLFMILMNRASLRKERVRNEKDQI</sequence>
<feature type="transmembrane region" description="Helical" evidence="2">
    <location>
        <begin position="146"/>
        <end position="164"/>
    </location>
</feature>
<feature type="domain" description="EamA" evidence="3">
    <location>
        <begin position="4"/>
        <end position="135"/>
    </location>
</feature>
<reference evidence="4" key="2">
    <citation type="submission" date="2021-04" db="EMBL/GenBank/DDBJ databases">
        <authorList>
            <person name="Gilroy R."/>
        </authorList>
    </citation>
    <scope>NUCLEOTIDE SEQUENCE</scope>
    <source>
        <strain evidence="4">CHK187-11901</strain>
    </source>
</reference>
<dbReference type="Proteomes" id="UP000823896">
    <property type="component" value="Unassembled WGS sequence"/>
</dbReference>
<feature type="domain" description="EamA" evidence="3">
    <location>
        <begin position="148"/>
        <end position="282"/>
    </location>
</feature>
<feature type="transmembrane region" description="Helical" evidence="2">
    <location>
        <begin position="33"/>
        <end position="54"/>
    </location>
</feature>
<feature type="transmembrane region" description="Helical" evidence="2">
    <location>
        <begin position="122"/>
        <end position="140"/>
    </location>
</feature>